<dbReference type="Gene3D" id="3.30.70.1290">
    <property type="entry name" value="Transposase IS200-like"/>
    <property type="match status" value="1"/>
</dbReference>
<dbReference type="GO" id="GO:0003677">
    <property type="term" value="F:DNA binding"/>
    <property type="evidence" value="ECO:0007669"/>
    <property type="project" value="InterPro"/>
</dbReference>
<reference evidence="2 3" key="1">
    <citation type="submission" date="2019-12" db="EMBL/GenBank/DDBJ databases">
        <title>Genome sequenceing of Clostridium bovifaecis.</title>
        <authorList>
            <person name="Yao Y."/>
        </authorList>
    </citation>
    <scope>NUCLEOTIDE SEQUENCE [LARGE SCALE GENOMIC DNA]</scope>
    <source>
        <strain evidence="2 3">BXX</strain>
    </source>
</reference>
<organism evidence="2 3">
    <name type="scientific">Clostridium bovifaecis</name>
    <dbReference type="NCBI Taxonomy" id="2184719"/>
    <lineage>
        <taxon>Bacteria</taxon>
        <taxon>Bacillati</taxon>
        <taxon>Bacillota</taxon>
        <taxon>Clostridia</taxon>
        <taxon>Eubacteriales</taxon>
        <taxon>Clostridiaceae</taxon>
        <taxon>Clostridium</taxon>
    </lineage>
</organism>
<dbReference type="Pfam" id="PF01797">
    <property type="entry name" value="Y1_Tnp"/>
    <property type="match status" value="1"/>
</dbReference>
<protein>
    <recommendedName>
        <fullName evidence="1">Transposase IS200-like domain-containing protein</fullName>
    </recommendedName>
</protein>
<dbReference type="GO" id="GO:0004803">
    <property type="term" value="F:transposase activity"/>
    <property type="evidence" value="ECO:0007669"/>
    <property type="project" value="InterPro"/>
</dbReference>
<dbReference type="SMART" id="SM01321">
    <property type="entry name" value="Y1_Tnp"/>
    <property type="match status" value="1"/>
</dbReference>
<dbReference type="Proteomes" id="UP000422764">
    <property type="component" value="Chromosome"/>
</dbReference>
<feature type="domain" description="Transposase IS200-like" evidence="1">
    <location>
        <begin position="9"/>
        <end position="123"/>
    </location>
</feature>
<sequence length="290" mass="34895">MPRLPREAMTDSICHVYQRGNNKEFIFAKDEDKSFFIHEIKEYNEKFDFEIFAFVIMSNHYHMIIKLNNNPLDKIMLNINSKFARYYNKRNERTGHVFESRYQCKKVDSDAYLIWLLRYVHRNPIRAKMVEKLDDYKWSSHHFYKSNNKSLLNTEFILNMLSSDKLKARKRYLQIVSTDRSYYDDGENYERIRELLGDQKNSNEMSAIFHMSKEIKENKSLEYISKRIFKDKIKLNLILSGSKRRDLTKQKLEFVKEAIRQKYTLKEISGYLNNSEAAISLLLSRNKKEI</sequence>
<evidence type="ECO:0000313" key="3">
    <source>
        <dbReference type="Proteomes" id="UP000422764"/>
    </source>
</evidence>
<evidence type="ECO:0000313" key="2">
    <source>
        <dbReference type="EMBL" id="QGU94411.1"/>
    </source>
</evidence>
<dbReference type="GO" id="GO:0006313">
    <property type="term" value="P:DNA transposition"/>
    <property type="evidence" value="ECO:0007669"/>
    <property type="project" value="InterPro"/>
</dbReference>
<evidence type="ECO:0000259" key="1">
    <source>
        <dbReference type="SMART" id="SM01321"/>
    </source>
</evidence>
<name>A0A6I6EW58_9CLOT</name>
<dbReference type="PANTHER" id="PTHR34322">
    <property type="entry name" value="TRANSPOSASE, Y1_TNP DOMAIN-CONTAINING"/>
    <property type="match status" value="1"/>
</dbReference>
<dbReference type="InterPro" id="IPR002686">
    <property type="entry name" value="Transposase_17"/>
</dbReference>
<dbReference type="PANTHER" id="PTHR34322:SF2">
    <property type="entry name" value="TRANSPOSASE IS200-LIKE DOMAIN-CONTAINING PROTEIN"/>
    <property type="match status" value="1"/>
</dbReference>
<keyword evidence="3" id="KW-1185">Reference proteome</keyword>
<accession>A0A6I6EW58</accession>
<gene>
    <name evidence="2" type="ORF">GOM49_04205</name>
</gene>
<dbReference type="SUPFAM" id="SSF143422">
    <property type="entry name" value="Transposase IS200-like"/>
    <property type="match status" value="1"/>
</dbReference>
<proteinExistence type="predicted"/>
<dbReference type="InterPro" id="IPR036515">
    <property type="entry name" value="Transposase_17_sf"/>
</dbReference>
<dbReference type="AlphaFoldDB" id="A0A6I6EW58"/>
<dbReference type="EMBL" id="CP046522">
    <property type="protein sequence ID" value="QGU94411.1"/>
    <property type="molecule type" value="Genomic_DNA"/>
</dbReference>